<dbReference type="Gene3D" id="1.50.10.100">
    <property type="entry name" value="Chondroitin AC/alginate lyase"/>
    <property type="match status" value="1"/>
</dbReference>
<name>A0A516Q1N1_9ACTN</name>
<dbReference type="EMBL" id="CP041692">
    <property type="protein sequence ID" value="QDP97345.1"/>
    <property type="molecule type" value="Genomic_DNA"/>
</dbReference>
<dbReference type="Pfam" id="PF02278">
    <property type="entry name" value="Lyase_8"/>
    <property type="match status" value="1"/>
</dbReference>
<evidence type="ECO:0000313" key="8">
    <source>
        <dbReference type="EMBL" id="QDP97345.1"/>
    </source>
</evidence>
<dbReference type="InterPro" id="IPR004103">
    <property type="entry name" value="Lyase_8_C"/>
</dbReference>
<reference evidence="8 9" key="1">
    <citation type="submission" date="2019-07" db="EMBL/GenBank/DDBJ databases">
        <title>Microlunatus dokdonensis sp. nov. isolated from the rhizospheric soil of the wild plant Elymus tsukushiensis.</title>
        <authorList>
            <person name="Ghim S.-Y."/>
            <person name="Hwang Y.-J."/>
            <person name="Son J.-S."/>
            <person name="Shin J.-H."/>
        </authorList>
    </citation>
    <scope>NUCLEOTIDE SEQUENCE [LARGE SCALE GENOMIC DNA]</scope>
    <source>
        <strain evidence="8 9">KUDC0627</strain>
    </source>
</reference>
<evidence type="ECO:0000259" key="7">
    <source>
        <dbReference type="Pfam" id="PF08124"/>
    </source>
</evidence>
<gene>
    <name evidence="8" type="ORF">FOE78_16715</name>
</gene>
<evidence type="ECO:0000256" key="2">
    <source>
        <dbReference type="ARBA" id="ARBA00022729"/>
    </source>
</evidence>
<dbReference type="OrthoDB" id="6636047at2"/>
<protein>
    <submittedName>
        <fullName evidence="8">Polysaccharide lyase 8 family protein</fullName>
    </submittedName>
</protein>
<dbReference type="InterPro" id="IPR011071">
    <property type="entry name" value="Lyase_8-like_C"/>
</dbReference>
<dbReference type="GO" id="GO:0030246">
    <property type="term" value="F:carbohydrate binding"/>
    <property type="evidence" value="ECO:0007669"/>
    <property type="project" value="InterPro"/>
</dbReference>
<evidence type="ECO:0000256" key="1">
    <source>
        <dbReference type="ARBA" id="ARBA00006699"/>
    </source>
</evidence>
<dbReference type="Gene3D" id="2.70.98.10">
    <property type="match status" value="1"/>
</dbReference>
<dbReference type="PANTHER" id="PTHR38481">
    <property type="entry name" value="HYALURONATE LYASE"/>
    <property type="match status" value="1"/>
</dbReference>
<dbReference type="PANTHER" id="PTHR38481:SF1">
    <property type="entry name" value="HYALURONATE LYASE"/>
    <property type="match status" value="1"/>
</dbReference>
<feature type="active site" evidence="4">
    <location>
        <position position="296"/>
    </location>
</feature>
<dbReference type="KEGG" id="mik:FOE78_16715"/>
<feature type="domain" description="Polysaccharide lyase 8 N-terminal alpha-helical" evidence="7">
    <location>
        <begin position="65"/>
        <end position="389"/>
    </location>
</feature>
<dbReference type="InterPro" id="IPR008929">
    <property type="entry name" value="Chondroitin_lyas"/>
</dbReference>
<comment type="similarity">
    <text evidence="1">Belongs to the polysaccharide lyase 8 family.</text>
</comment>
<dbReference type="SUPFAM" id="SSF49863">
    <property type="entry name" value="Hyaluronate lyase-like, C-terminal domain"/>
    <property type="match status" value="1"/>
</dbReference>
<dbReference type="InterPro" id="IPR003159">
    <property type="entry name" value="Lyase_8_central_dom"/>
</dbReference>
<dbReference type="CDD" id="cd01083">
    <property type="entry name" value="GAG_Lyase"/>
    <property type="match status" value="1"/>
</dbReference>
<feature type="domain" description="Polysaccharide lyase family 8 C-terminal" evidence="6">
    <location>
        <begin position="709"/>
        <end position="767"/>
    </location>
</feature>
<dbReference type="SUPFAM" id="SSF48230">
    <property type="entry name" value="Chondroitin AC/alginate lyase"/>
    <property type="match status" value="1"/>
</dbReference>
<dbReference type="GO" id="GO:0016837">
    <property type="term" value="F:carbon-oxygen lyase activity, acting on polysaccharides"/>
    <property type="evidence" value="ECO:0007669"/>
    <property type="project" value="UniProtKB-ARBA"/>
</dbReference>
<dbReference type="AlphaFoldDB" id="A0A516Q1N1"/>
<sequence>MQTPDTCSDAGRTHDQLTAAGVPPLSRRAVLAGGGVALGAFVLPNLTAGSAFAAAGEFDTLRQRWRDLFLGTGFDATAEPFSSKLAAIGRTASGFLDTLAPQPGALWPDLNYDDPDPNTDTDSYNYSARMNTTITRLRQIAEAVRQPGTGLTGDSAATKIVIDGVDQLNREVYGDGIPRFGNWWNFQIGGAQDFMTTAILIFDDLGADQRAAYAAAVDYYVPDSTFDHYTGTSTGANRVDLCLSVILRSLLADNADRLTLARDALSPVFPYVTTGDGYYADGSFIQHTNIPYIGGYGAVLVSGLGRLFALLHGSSFEVTDPNQSLFLDTIDNALAPFIYNGLMMDCVSGRGITRQGGSDHTRGHAVLPSVALIAKGAAAEQAQRWRGMLKGWVQRDSYDEAVSNGLGLVQLADMQQVINDDSVVALDEPVEHRVFGNMDRATHRRPGWAAAISAASKRISYYETGNHENKRGWHTGSGWLQWWLADDLGQYSDAYWPTVDPYRLPGITVSKKHLADEAGGQWANPTPDVAWVGGSTDGEFGAYGQHLIGFQSTLQARKSWFSLDSYVVCLGAGISSQDAEAAETVYDNRALGEHGTAKLIIDDRTQPTVQGWSKVFDNPRWAHLDGQAGYVFLQPTELTALRDERTGAWHDINDGGSTDPITRRYLTLYTDHGVRPSNASYGYLLVPGASAHETRSLAHKASGRIHTQANTAAQQGIRVPTLGLTAVNFWQPGRVGDVSASAPASVLIRQLRGTATICVSDPGRQVTGLDLVWRHPVSKVLSAPDTVSSSKIGRELRISFGDLTGQAGATQRVVVKLA</sequence>
<evidence type="ECO:0000259" key="5">
    <source>
        <dbReference type="Pfam" id="PF02278"/>
    </source>
</evidence>
<keyword evidence="3 8" id="KW-0456">Lyase</keyword>
<dbReference type="Gene3D" id="2.60.220.10">
    <property type="entry name" value="Polysaccharide lyase family 8-like, C-terminal"/>
    <property type="match status" value="1"/>
</dbReference>
<feature type="domain" description="Polysaccharide lyase family 8 central" evidence="5">
    <location>
        <begin position="432"/>
        <end position="690"/>
    </location>
</feature>
<dbReference type="InterPro" id="IPR012970">
    <property type="entry name" value="Lyase_8_alpha_N"/>
</dbReference>
<evidence type="ECO:0000256" key="4">
    <source>
        <dbReference type="PIRSR" id="PIRSR638970-1"/>
    </source>
</evidence>
<accession>A0A516Q1N1</accession>
<dbReference type="InterPro" id="IPR006311">
    <property type="entry name" value="TAT_signal"/>
</dbReference>
<dbReference type="InterPro" id="IPR038970">
    <property type="entry name" value="Lyase_8"/>
</dbReference>
<feature type="active site" evidence="4">
    <location>
        <position position="350"/>
    </location>
</feature>
<dbReference type="Pfam" id="PF02884">
    <property type="entry name" value="Lyase_8_C"/>
    <property type="match status" value="1"/>
</dbReference>
<evidence type="ECO:0000313" key="9">
    <source>
        <dbReference type="Proteomes" id="UP000319263"/>
    </source>
</evidence>
<dbReference type="Proteomes" id="UP000319263">
    <property type="component" value="Chromosome"/>
</dbReference>
<dbReference type="Pfam" id="PF08124">
    <property type="entry name" value="Lyase_8_N"/>
    <property type="match status" value="1"/>
</dbReference>
<evidence type="ECO:0000259" key="6">
    <source>
        <dbReference type="Pfam" id="PF02884"/>
    </source>
</evidence>
<dbReference type="GO" id="GO:0005975">
    <property type="term" value="P:carbohydrate metabolic process"/>
    <property type="evidence" value="ECO:0007669"/>
    <property type="project" value="InterPro"/>
</dbReference>
<feature type="active site" evidence="4">
    <location>
        <position position="287"/>
    </location>
</feature>
<dbReference type="RefSeq" id="WP_143987304.1">
    <property type="nucleotide sequence ID" value="NZ_CP041692.1"/>
</dbReference>
<dbReference type="SUPFAM" id="SSF74650">
    <property type="entry name" value="Galactose mutarotase-like"/>
    <property type="match status" value="1"/>
</dbReference>
<keyword evidence="2" id="KW-0732">Signal</keyword>
<proteinExistence type="inferred from homology"/>
<keyword evidence="9" id="KW-1185">Reference proteome</keyword>
<dbReference type="InterPro" id="IPR014718">
    <property type="entry name" value="GH-type_carb-bd"/>
</dbReference>
<dbReference type="InterPro" id="IPR011013">
    <property type="entry name" value="Gal_mutarotase_sf_dom"/>
</dbReference>
<organism evidence="8 9">
    <name type="scientific">Microlunatus elymi</name>
    <dbReference type="NCBI Taxonomy" id="2596828"/>
    <lineage>
        <taxon>Bacteria</taxon>
        <taxon>Bacillati</taxon>
        <taxon>Actinomycetota</taxon>
        <taxon>Actinomycetes</taxon>
        <taxon>Propionibacteriales</taxon>
        <taxon>Propionibacteriaceae</taxon>
        <taxon>Microlunatus</taxon>
    </lineage>
</organism>
<dbReference type="GO" id="GO:0005576">
    <property type="term" value="C:extracellular region"/>
    <property type="evidence" value="ECO:0007669"/>
    <property type="project" value="InterPro"/>
</dbReference>
<evidence type="ECO:0000256" key="3">
    <source>
        <dbReference type="ARBA" id="ARBA00023239"/>
    </source>
</evidence>
<dbReference type="PROSITE" id="PS51318">
    <property type="entry name" value="TAT"/>
    <property type="match status" value="1"/>
</dbReference>